<accession>A0A4Q2R9I4</accession>
<evidence type="ECO:0008006" key="3">
    <source>
        <dbReference type="Google" id="ProtNLM"/>
    </source>
</evidence>
<dbReference type="OrthoDB" id="7220105at2"/>
<keyword evidence="2" id="KW-1185">Reference proteome</keyword>
<dbReference type="RefSeq" id="WP_129221387.1">
    <property type="nucleotide sequence ID" value="NZ_QYBC01000022.1"/>
</dbReference>
<gene>
    <name evidence="1" type="ORF">D3272_22095</name>
</gene>
<proteinExistence type="predicted"/>
<dbReference type="AlphaFoldDB" id="A0A4Q2R9I4"/>
<evidence type="ECO:0000313" key="2">
    <source>
        <dbReference type="Proteomes" id="UP000289411"/>
    </source>
</evidence>
<protein>
    <recommendedName>
        <fullName evidence="3">Rhamnan synthesis protein F</fullName>
    </recommendedName>
</protein>
<organism evidence="1 2">
    <name type="scientific">Lichenibacterium ramalinae</name>
    <dbReference type="NCBI Taxonomy" id="2316527"/>
    <lineage>
        <taxon>Bacteria</taxon>
        <taxon>Pseudomonadati</taxon>
        <taxon>Pseudomonadota</taxon>
        <taxon>Alphaproteobacteria</taxon>
        <taxon>Hyphomicrobiales</taxon>
        <taxon>Lichenihabitantaceae</taxon>
        <taxon>Lichenibacterium</taxon>
    </lineage>
</organism>
<reference evidence="1 2" key="1">
    <citation type="submission" date="2018-09" db="EMBL/GenBank/DDBJ databases">
        <authorList>
            <person name="Grouzdev D.S."/>
            <person name="Krutkina M.S."/>
        </authorList>
    </citation>
    <scope>NUCLEOTIDE SEQUENCE [LARGE SCALE GENOMIC DNA]</scope>
    <source>
        <strain evidence="1 2">RmlP001</strain>
    </source>
</reference>
<dbReference type="InterPro" id="IPR007739">
    <property type="entry name" value="RgpF"/>
</dbReference>
<comment type="caution">
    <text evidence="1">The sequence shown here is derived from an EMBL/GenBank/DDBJ whole genome shotgun (WGS) entry which is preliminary data.</text>
</comment>
<dbReference type="Proteomes" id="UP000289411">
    <property type="component" value="Unassembled WGS sequence"/>
</dbReference>
<reference evidence="1 2" key="2">
    <citation type="submission" date="2019-02" db="EMBL/GenBank/DDBJ databases">
        <title>'Lichenibacterium ramalinii' gen. nov. sp. nov., 'Lichenibacterium minor' gen. nov. sp. nov.</title>
        <authorList>
            <person name="Pankratov T."/>
        </authorList>
    </citation>
    <scope>NUCLEOTIDE SEQUENCE [LARGE SCALE GENOMIC DNA]</scope>
    <source>
        <strain evidence="1 2">RmlP001</strain>
    </source>
</reference>
<dbReference type="Pfam" id="PF05045">
    <property type="entry name" value="RgpF"/>
    <property type="match status" value="1"/>
</dbReference>
<dbReference type="EMBL" id="QYBC01000022">
    <property type="protein sequence ID" value="RYB02176.1"/>
    <property type="molecule type" value="Genomic_DNA"/>
</dbReference>
<evidence type="ECO:0000313" key="1">
    <source>
        <dbReference type="EMBL" id="RYB02176.1"/>
    </source>
</evidence>
<name>A0A4Q2R9I4_9HYPH</name>
<sequence length="589" mass="65241">MIQPHGEPEVANIRPASLMATGVFDPAWYRDSYLAGSGWTGTPEAHFKAEGAWLGYRPNRFFDTRHYLALFPALRASGSDPLTHYLSHGERNGATPNADFDPAWYAATYPSHRTNAWGPFAHFCAFGWRLGLATCPGQVDRTEQIACEMKADGLFDPDLYRRLNPDIAAAGVDPLRHYVEHGSREGRQPHPLIDVGFYLDQIPLKHGGEDNVLWHYARVGSQLDLDPNGWFDNAWYKRRYGSIMRSGETPLAHFTRVGGFRTNPSMFFDAVRYRRSYGPLAPGIDPLSDFLLTGMDLGRPTYTVQDDAVERSRATSAQMTCIKEGSLGGRPTALLVTFAAQGRIKGHVPGYVEAWRRQGVDVVLIVAAPQRTTAMPASLLDRCSAVYLRENTGFDFAAWAHVIERRPDILDAPTLYLTNDSIVGPIDDAAFGSLMQAIESDAADVVGLTDNRHHAWHLQSFFLAIKRPCLASDAFREFWKDVVNRVSKEAVITAYELTLTARLVAAGFSAKALFPMQSRHAFEGNRTVLAWRKLADSGLPFVKASLLIGEQRTAAEADVRAFLNDRGFDTSCFDPGFEHTGPLVDASLG</sequence>